<dbReference type="Pfam" id="PF13458">
    <property type="entry name" value="Peripla_BP_6"/>
    <property type="match status" value="1"/>
</dbReference>
<feature type="domain" description="Leucine-binding protein" evidence="4">
    <location>
        <begin position="44"/>
        <end position="342"/>
    </location>
</feature>
<evidence type="ECO:0000256" key="2">
    <source>
        <dbReference type="ARBA" id="ARBA00022729"/>
    </source>
</evidence>
<dbReference type="InterPro" id="IPR028081">
    <property type="entry name" value="Leu-bd"/>
</dbReference>
<organism evidence="5 6">
    <name type="scientific">Acidithrix ferrooxidans</name>
    <dbReference type="NCBI Taxonomy" id="1280514"/>
    <lineage>
        <taxon>Bacteria</taxon>
        <taxon>Bacillati</taxon>
        <taxon>Actinomycetota</taxon>
        <taxon>Acidimicrobiia</taxon>
        <taxon>Acidimicrobiales</taxon>
        <taxon>Acidimicrobiaceae</taxon>
        <taxon>Acidithrix</taxon>
    </lineage>
</organism>
<sequence length="427" mass="45014">MKGIKKWVKATAALASLSMVAAACGSGSPSSSSSSATTAASTGPLTVGELLPMSGAEAFVGQWFDHGIKAGVYEINHHGGVLGHQLTTALQDTAGDPVDAVTAWKSLQLQHPNFVTGPSSLSIMGVINQFQQQKVVDLMEGGTTQLDHMTQSYIYRVFPSDSVLLAAEAYYALKGLNCTKASLIYTSDANAQAEVPPLTAAFTGNGGKILDNEQIQAGQSSYLSEVSRAFANNPQCVFFHADPQTAATLFANVKQLGHLNVHFITGDTGTSIQLAQAVGLADASKWMTGMAAPAAYAPAYNEFLAAYKGQWNSSKPLPASPAMYDAVVMAALAMTAAHSTNPHVWVKYITKISNPPGTPVYTYAQGVALLKQGKKINYQGASGPENFNQYHNVFSGFDVQQFNTAGVLHTVQSITSSQVAAMYNSKG</sequence>
<dbReference type="EMBL" id="JXYS01000072">
    <property type="protein sequence ID" value="KJF16873.1"/>
    <property type="molecule type" value="Genomic_DNA"/>
</dbReference>
<evidence type="ECO:0000313" key="6">
    <source>
        <dbReference type="Proteomes" id="UP000032360"/>
    </source>
</evidence>
<protein>
    <submittedName>
        <fullName evidence="5">Receptor family ligand binding region</fullName>
    </submittedName>
</protein>
<gene>
    <name evidence="5" type="ORF">AXFE_22940</name>
</gene>
<evidence type="ECO:0000313" key="5">
    <source>
        <dbReference type="EMBL" id="KJF16873.1"/>
    </source>
</evidence>
<dbReference type="Proteomes" id="UP000032360">
    <property type="component" value="Unassembled WGS sequence"/>
</dbReference>
<evidence type="ECO:0000256" key="1">
    <source>
        <dbReference type="ARBA" id="ARBA00010062"/>
    </source>
</evidence>
<dbReference type="Gene3D" id="3.40.50.2300">
    <property type="match status" value="2"/>
</dbReference>
<keyword evidence="5" id="KW-0675">Receptor</keyword>
<keyword evidence="6" id="KW-1185">Reference proteome</keyword>
<feature type="chain" id="PRO_5039562980" evidence="3">
    <location>
        <begin position="22"/>
        <end position="427"/>
    </location>
</feature>
<dbReference type="STRING" id="1280514.AXFE_22940"/>
<evidence type="ECO:0000259" key="4">
    <source>
        <dbReference type="Pfam" id="PF13458"/>
    </source>
</evidence>
<feature type="signal peptide" evidence="3">
    <location>
        <begin position="1"/>
        <end position="21"/>
    </location>
</feature>
<reference evidence="5 6" key="1">
    <citation type="submission" date="2015-01" db="EMBL/GenBank/DDBJ databases">
        <title>Draft genome of the acidophilic iron oxidizer Acidithrix ferrooxidans strain Py-F3.</title>
        <authorList>
            <person name="Poehlein A."/>
            <person name="Eisen S."/>
            <person name="Schloemann M."/>
            <person name="Johnson B.D."/>
            <person name="Daniel R."/>
            <person name="Muehling M."/>
        </authorList>
    </citation>
    <scope>NUCLEOTIDE SEQUENCE [LARGE SCALE GENOMIC DNA]</scope>
    <source>
        <strain evidence="5 6">Py-F3</strain>
    </source>
</reference>
<keyword evidence="2 3" id="KW-0732">Signal</keyword>
<dbReference type="RefSeq" id="WP_052605907.1">
    <property type="nucleotide sequence ID" value="NZ_JXYS01000072.1"/>
</dbReference>
<dbReference type="PANTHER" id="PTHR30483:SF6">
    <property type="entry name" value="PERIPLASMIC BINDING PROTEIN OF ABC TRANSPORTER FOR NATURAL AMINO ACIDS"/>
    <property type="match status" value="1"/>
</dbReference>
<dbReference type="OrthoDB" id="7337537at2"/>
<dbReference type="InterPro" id="IPR051010">
    <property type="entry name" value="BCAA_transport"/>
</dbReference>
<evidence type="ECO:0000256" key="3">
    <source>
        <dbReference type="SAM" id="SignalP"/>
    </source>
</evidence>
<proteinExistence type="inferred from homology"/>
<accession>A0A0D8HG36</accession>
<name>A0A0D8HG36_9ACTN</name>
<dbReference type="PANTHER" id="PTHR30483">
    <property type="entry name" value="LEUCINE-SPECIFIC-BINDING PROTEIN"/>
    <property type="match status" value="1"/>
</dbReference>
<dbReference type="InterPro" id="IPR028082">
    <property type="entry name" value="Peripla_BP_I"/>
</dbReference>
<dbReference type="SUPFAM" id="SSF53822">
    <property type="entry name" value="Periplasmic binding protein-like I"/>
    <property type="match status" value="1"/>
</dbReference>
<dbReference type="AlphaFoldDB" id="A0A0D8HG36"/>
<comment type="caution">
    <text evidence="5">The sequence shown here is derived from an EMBL/GenBank/DDBJ whole genome shotgun (WGS) entry which is preliminary data.</text>
</comment>
<dbReference type="PROSITE" id="PS51257">
    <property type="entry name" value="PROKAR_LIPOPROTEIN"/>
    <property type="match status" value="1"/>
</dbReference>
<comment type="similarity">
    <text evidence="1">Belongs to the leucine-binding protein family.</text>
</comment>